<protein>
    <submittedName>
        <fullName evidence="1">Uncharacterized protein</fullName>
    </submittedName>
</protein>
<accession>A0A436ZR02</accession>
<dbReference type="RefSeq" id="XP_067486894.1">
    <property type="nucleotide sequence ID" value="XM_067639069.1"/>
</dbReference>
<dbReference type="EMBL" id="SAEB01000012">
    <property type="protein sequence ID" value="RVD81350.1"/>
    <property type="molecule type" value="Genomic_DNA"/>
</dbReference>
<reference evidence="1 2" key="1">
    <citation type="submission" date="2019-01" db="EMBL/GenBank/DDBJ databases">
        <title>Intercellular communication is required for trap formation in the nematode-trapping fungus Duddingtonia flagrans.</title>
        <authorList>
            <person name="Youssar L."/>
            <person name="Wernet V."/>
            <person name="Hensel N."/>
            <person name="Hildebrandt H.-G."/>
            <person name="Fischer R."/>
        </authorList>
    </citation>
    <scope>NUCLEOTIDE SEQUENCE [LARGE SCALE GENOMIC DNA]</scope>
    <source>
        <strain evidence="1 2">CBS H-5679</strain>
    </source>
</reference>
<keyword evidence="2" id="KW-1185">Reference proteome</keyword>
<evidence type="ECO:0000313" key="2">
    <source>
        <dbReference type="Proteomes" id="UP000283090"/>
    </source>
</evidence>
<name>A0A436ZR02_ARTFL</name>
<proteinExistence type="predicted"/>
<dbReference type="VEuPathDB" id="FungiDB:DFL_009216"/>
<gene>
    <name evidence="1" type="ORF">DFL_009216</name>
</gene>
<dbReference type="GeneID" id="93591527"/>
<dbReference type="OrthoDB" id="5274417at2759"/>
<comment type="caution">
    <text evidence="1">The sequence shown here is derived from an EMBL/GenBank/DDBJ whole genome shotgun (WGS) entry which is preliminary data.</text>
</comment>
<dbReference type="AlphaFoldDB" id="A0A436ZR02"/>
<organism evidence="1 2">
    <name type="scientific">Arthrobotrys flagrans</name>
    <name type="common">Nematode-trapping fungus</name>
    <name type="synonym">Trichothecium flagrans</name>
    <dbReference type="NCBI Taxonomy" id="97331"/>
    <lineage>
        <taxon>Eukaryota</taxon>
        <taxon>Fungi</taxon>
        <taxon>Dikarya</taxon>
        <taxon>Ascomycota</taxon>
        <taxon>Pezizomycotina</taxon>
        <taxon>Orbiliomycetes</taxon>
        <taxon>Orbiliales</taxon>
        <taxon>Orbiliaceae</taxon>
        <taxon>Arthrobotrys</taxon>
    </lineage>
</organism>
<evidence type="ECO:0000313" key="1">
    <source>
        <dbReference type="EMBL" id="RVD81350.1"/>
    </source>
</evidence>
<sequence>MGGSIKIVNATSSPVQVFVSTYNGGSGDWYTIHPISSDIWYRGEGAGGGWELVAFRNDNDTTRIGKYVKVNSTVIFVGFDNLVVT</sequence>
<dbReference type="Proteomes" id="UP000283090">
    <property type="component" value="Unassembled WGS sequence"/>
</dbReference>